<dbReference type="AlphaFoldDB" id="A0A9W4T432"/>
<organism evidence="1 2">
    <name type="scientific">Funneliformis geosporum</name>
    <dbReference type="NCBI Taxonomy" id="1117311"/>
    <lineage>
        <taxon>Eukaryota</taxon>
        <taxon>Fungi</taxon>
        <taxon>Fungi incertae sedis</taxon>
        <taxon>Mucoromycota</taxon>
        <taxon>Glomeromycotina</taxon>
        <taxon>Glomeromycetes</taxon>
        <taxon>Glomerales</taxon>
        <taxon>Glomeraceae</taxon>
        <taxon>Funneliformis</taxon>
    </lineage>
</organism>
<reference evidence="1" key="1">
    <citation type="submission" date="2022-08" db="EMBL/GenBank/DDBJ databases">
        <authorList>
            <person name="Kallberg Y."/>
            <person name="Tangrot J."/>
            <person name="Rosling A."/>
        </authorList>
    </citation>
    <scope>NUCLEOTIDE SEQUENCE</scope>
    <source>
        <strain evidence="1">Wild A</strain>
    </source>
</reference>
<gene>
    <name evidence="1" type="ORF">FWILDA_LOCUS16210</name>
</gene>
<sequence length="95" mass="10540">LDKRHTQGKELYSPHPRLCENSSPLIDFAYKHVRSTVTDCPFAGTITQDLLESGSDSMSGQAFSDMPFTFFVGGEKAGLATRQRKNRSRTSSNIL</sequence>
<comment type="caution">
    <text evidence="1">The sequence shown here is derived from an EMBL/GenBank/DDBJ whole genome shotgun (WGS) entry which is preliminary data.</text>
</comment>
<keyword evidence="2" id="KW-1185">Reference proteome</keyword>
<proteinExistence type="predicted"/>
<feature type="non-terminal residue" evidence="1">
    <location>
        <position position="1"/>
    </location>
</feature>
<name>A0A9W4T432_9GLOM</name>
<evidence type="ECO:0000313" key="1">
    <source>
        <dbReference type="EMBL" id="CAI2193705.1"/>
    </source>
</evidence>
<protein>
    <submittedName>
        <fullName evidence="1">11735_t:CDS:1</fullName>
    </submittedName>
</protein>
<dbReference type="EMBL" id="CAMKVN010009954">
    <property type="protein sequence ID" value="CAI2193705.1"/>
    <property type="molecule type" value="Genomic_DNA"/>
</dbReference>
<evidence type="ECO:0000313" key="2">
    <source>
        <dbReference type="Proteomes" id="UP001153678"/>
    </source>
</evidence>
<dbReference type="OrthoDB" id="2397721at2759"/>
<accession>A0A9W4T432</accession>
<dbReference type="Proteomes" id="UP001153678">
    <property type="component" value="Unassembled WGS sequence"/>
</dbReference>